<protein>
    <submittedName>
        <fullName evidence="8">Starch-binding associating with outer membrane</fullName>
    </submittedName>
</protein>
<dbReference type="InterPro" id="IPR033985">
    <property type="entry name" value="SusD-like_N"/>
</dbReference>
<feature type="domain" description="SusD-like N-terminal" evidence="7">
    <location>
        <begin position="89"/>
        <end position="207"/>
    </location>
</feature>
<dbReference type="OrthoDB" id="1035036at2"/>
<dbReference type="Gene3D" id="1.25.40.390">
    <property type="match status" value="1"/>
</dbReference>
<dbReference type="RefSeq" id="WP_093330411.1">
    <property type="nucleotide sequence ID" value="NZ_FOAF01000010.1"/>
</dbReference>
<evidence type="ECO:0000313" key="8">
    <source>
        <dbReference type="EMBL" id="SEM32382.1"/>
    </source>
</evidence>
<dbReference type="GO" id="GO:0009279">
    <property type="term" value="C:cell outer membrane"/>
    <property type="evidence" value="ECO:0007669"/>
    <property type="project" value="UniProtKB-SubCell"/>
</dbReference>
<keyword evidence="3" id="KW-0732">Signal</keyword>
<evidence type="ECO:0000256" key="4">
    <source>
        <dbReference type="ARBA" id="ARBA00023136"/>
    </source>
</evidence>
<sequence length="484" mass="54941">MKIKQYYLIYIMASLLGMQACHDKLDVDQKSAITADAMWADESDAAAAMYGVYNEMRFAFSDAYIFWGEYRSGLWGRGLATNATYSDPFTNQLNASHTHANWQNLYTTINDCNLILKYTPNISFADEANKNKVLANALFVRAFCYYWIGRIWGDAPVLVNGFESGEQEDLYPSREPADRVFEQVRVDLEAANSLMPENVNDRNLASKGAINLLQADYYLWMAKVRGGGDAALTLAKQAVDAVVNNSNYTLMTDFSSVFNNKLNQEIVFAWSYVMDEYTGGYPADHLVPLQYISAQYIENPIKVGSHQQWIFLTDEYKNFLSANADDQRKNVSFETFFDEPKDATFQWINKYAGSWQNQTRVFDADIVVYRYADALLMSAEIENALGNSSVAVERLNAVAERAYGIANFYPNAVPPQQIDRAIIDERKKEFVAEGKIWWDLIRFGVVFEEVGSLAGRQNEQNILLWPVHNSSINSNPNIKQTPGY</sequence>
<evidence type="ECO:0000256" key="2">
    <source>
        <dbReference type="ARBA" id="ARBA00006275"/>
    </source>
</evidence>
<evidence type="ECO:0000313" key="9">
    <source>
        <dbReference type="Proteomes" id="UP000199421"/>
    </source>
</evidence>
<dbReference type="AlphaFoldDB" id="A0A1H7XER4"/>
<evidence type="ECO:0000259" key="6">
    <source>
        <dbReference type="Pfam" id="PF07980"/>
    </source>
</evidence>
<proteinExistence type="inferred from homology"/>
<comment type="similarity">
    <text evidence="2">Belongs to the SusD family.</text>
</comment>
<name>A0A1H7XER4_OLID1</name>
<gene>
    <name evidence="8" type="ORF">SAMN05661044_04871</name>
</gene>
<dbReference type="Proteomes" id="UP000199421">
    <property type="component" value="Unassembled WGS sequence"/>
</dbReference>
<dbReference type="Pfam" id="PF14322">
    <property type="entry name" value="SusD-like_3"/>
    <property type="match status" value="1"/>
</dbReference>
<keyword evidence="4" id="KW-0472">Membrane</keyword>
<dbReference type="InterPro" id="IPR011990">
    <property type="entry name" value="TPR-like_helical_dom_sf"/>
</dbReference>
<keyword evidence="5" id="KW-0998">Cell outer membrane</keyword>
<evidence type="ECO:0000256" key="1">
    <source>
        <dbReference type="ARBA" id="ARBA00004442"/>
    </source>
</evidence>
<dbReference type="SUPFAM" id="SSF48452">
    <property type="entry name" value="TPR-like"/>
    <property type="match status" value="1"/>
</dbReference>
<evidence type="ECO:0000259" key="7">
    <source>
        <dbReference type="Pfam" id="PF14322"/>
    </source>
</evidence>
<dbReference type="EMBL" id="FOAF01000010">
    <property type="protein sequence ID" value="SEM32382.1"/>
    <property type="molecule type" value="Genomic_DNA"/>
</dbReference>
<dbReference type="InterPro" id="IPR012944">
    <property type="entry name" value="SusD_RagB_dom"/>
</dbReference>
<evidence type="ECO:0000256" key="5">
    <source>
        <dbReference type="ARBA" id="ARBA00023237"/>
    </source>
</evidence>
<dbReference type="PROSITE" id="PS51257">
    <property type="entry name" value="PROKAR_LIPOPROTEIN"/>
    <property type="match status" value="1"/>
</dbReference>
<accession>A0A1H7XER4</accession>
<dbReference type="STRING" id="407022.SAMN05661044_04871"/>
<comment type="subcellular location">
    <subcellularLocation>
        <location evidence="1">Cell outer membrane</location>
    </subcellularLocation>
</comment>
<feature type="domain" description="RagB/SusD" evidence="6">
    <location>
        <begin position="319"/>
        <end position="484"/>
    </location>
</feature>
<evidence type="ECO:0000256" key="3">
    <source>
        <dbReference type="ARBA" id="ARBA00022729"/>
    </source>
</evidence>
<organism evidence="8 9">
    <name type="scientific">Olivibacter domesticus</name>
    <name type="common">Pseudosphingobacterium domesticum</name>
    <dbReference type="NCBI Taxonomy" id="407022"/>
    <lineage>
        <taxon>Bacteria</taxon>
        <taxon>Pseudomonadati</taxon>
        <taxon>Bacteroidota</taxon>
        <taxon>Sphingobacteriia</taxon>
        <taxon>Sphingobacteriales</taxon>
        <taxon>Sphingobacteriaceae</taxon>
        <taxon>Olivibacter</taxon>
    </lineage>
</organism>
<dbReference type="Pfam" id="PF07980">
    <property type="entry name" value="SusD_RagB"/>
    <property type="match status" value="1"/>
</dbReference>
<reference evidence="9" key="1">
    <citation type="submission" date="2016-10" db="EMBL/GenBank/DDBJ databases">
        <authorList>
            <person name="Varghese N."/>
            <person name="Submissions S."/>
        </authorList>
    </citation>
    <scope>NUCLEOTIDE SEQUENCE [LARGE SCALE GENOMIC DNA]</scope>
    <source>
        <strain evidence="9">DSM 18733</strain>
    </source>
</reference>
<keyword evidence="9" id="KW-1185">Reference proteome</keyword>